<dbReference type="GO" id="GO:0012505">
    <property type="term" value="C:endomembrane system"/>
    <property type="evidence" value="ECO:0007669"/>
    <property type="project" value="UniProtKB-SubCell"/>
</dbReference>
<proteinExistence type="predicted"/>
<dbReference type="GO" id="GO:0048039">
    <property type="term" value="F:ubiquinone binding"/>
    <property type="evidence" value="ECO:0000318"/>
    <property type="project" value="GO_Central"/>
</dbReference>
<evidence type="ECO:0000313" key="6">
    <source>
        <dbReference type="Proteomes" id="UP000002008"/>
    </source>
</evidence>
<dbReference type="AlphaFoldDB" id="A9WIM6"/>
<feature type="domain" description="NADH:quinone oxidoreductase/Mrp antiporter transmembrane" evidence="4">
    <location>
        <begin position="215"/>
        <end position="398"/>
    </location>
</feature>
<keyword evidence="6" id="KW-1185">Reference proteome</keyword>
<dbReference type="InterPro" id="IPR003918">
    <property type="entry name" value="NADH_UbQ_OxRdtase"/>
</dbReference>
<dbReference type="InterPro" id="IPR001750">
    <property type="entry name" value="ND/Mrp_TM"/>
</dbReference>
<dbReference type="PANTHER" id="PTHR43507:SF1">
    <property type="entry name" value="NADH-UBIQUINONE OXIDOREDUCTASE CHAIN 4"/>
    <property type="match status" value="1"/>
</dbReference>
<feature type="transmembrane region" description="Helical" evidence="3">
    <location>
        <begin position="307"/>
        <end position="330"/>
    </location>
</feature>
<keyword evidence="3" id="KW-0472">Membrane</keyword>
<dbReference type="GO" id="GO:0015990">
    <property type="term" value="P:electron transport coupled proton transport"/>
    <property type="evidence" value="ECO:0000318"/>
    <property type="project" value="GO_Central"/>
</dbReference>
<dbReference type="Proteomes" id="UP000002008">
    <property type="component" value="Chromosome"/>
</dbReference>
<feature type="transmembrane region" description="Helical" evidence="3">
    <location>
        <begin position="6"/>
        <end position="23"/>
    </location>
</feature>
<feature type="transmembrane region" description="Helical" evidence="3">
    <location>
        <begin position="283"/>
        <end position="301"/>
    </location>
</feature>
<feature type="transmembrane region" description="Helical" evidence="3">
    <location>
        <begin position="163"/>
        <end position="182"/>
    </location>
</feature>
<feature type="transmembrane region" description="Helical" evidence="3">
    <location>
        <begin position="350"/>
        <end position="372"/>
    </location>
</feature>
<dbReference type="HOGENOM" id="CLU_482096_0_0_0"/>
<dbReference type="RefSeq" id="WP_012256982.1">
    <property type="nucleotide sequence ID" value="NC_010175.1"/>
</dbReference>
<dbReference type="PATRIC" id="fig|324602.8.peg.1253"/>
<feature type="transmembrane region" description="Helical" evidence="3">
    <location>
        <begin position="464"/>
        <end position="483"/>
    </location>
</feature>
<dbReference type="GO" id="GO:0008137">
    <property type="term" value="F:NADH dehydrogenase (ubiquinone) activity"/>
    <property type="evidence" value="ECO:0007669"/>
    <property type="project" value="InterPro"/>
</dbReference>
<dbReference type="STRING" id="324602.Caur_1095"/>
<evidence type="ECO:0000256" key="3">
    <source>
        <dbReference type="SAM" id="Phobius"/>
    </source>
</evidence>
<evidence type="ECO:0000313" key="5">
    <source>
        <dbReference type="EMBL" id="ABY34326.1"/>
    </source>
</evidence>
<name>A9WIM6_CHLAA</name>
<keyword evidence="2 3" id="KW-0812">Transmembrane</keyword>
<comment type="subcellular location">
    <subcellularLocation>
        <location evidence="1">Endomembrane system</location>
        <topology evidence="1">Multi-pass membrane protein</topology>
    </subcellularLocation>
    <subcellularLocation>
        <location evidence="2">Membrane</location>
        <topology evidence="2">Multi-pass membrane protein</topology>
    </subcellularLocation>
</comment>
<dbReference type="eggNOG" id="COG0651">
    <property type="taxonomic scope" value="Bacteria"/>
</dbReference>
<dbReference type="GO" id="GO:0042773">
    <property type="term" value="P:ATP synthesis coupled electron transport"/>
    <property type="evidence" value="ECO:0007669"/>
    <property type="project" value="InterPro"/>
</dbReference>
<feature type="transmembrane region" description="Helical" evidence="3">
    <location>
        <begin position="256"/>
        <end position="276"/>
    </location>
</feature>
<feature type="transmembrane region" description="Helical" evidence="3">
    <location>
        <begin position="30"/>
        <end position="49"/>
    </location>
</feature>
<dbReference type="EMBL" id="CP000909">
    <property type="protein sequence ID" value="ABY34326.1"/>
    <property type="molecule type" value="Genomic_DNA"/>
</dbReference>
<dbReference type="PANTHER" id="PTHR43507">
    <property type="entry name" value="NADH-UBIQUINONE OXIDOREDUCTASE CHAIN 4"/>
    <property type="match status" value="1"/>
</dbReference>
<organism evidence="5 6">
    <name type="scientific">Chloroflexus aurantiacus (strain ATCC 29366 / DSM 635 / J-10-fl)</name>
    <dbReference type="NCBI Taxonomy" id="324602"/>
    <lineage>
        <taxon>Bacteria</taxon>
        <taxon>Bacillati</taxon>
        <taxon>Chloroflexota</taxon>
        <taxon>Chloroflexia</taxon>
        <taxon>Chloroflexales</taxon>
        <taxon>Chloroflexineae</taxon>
        <taxon>Chloroflexaceae</taxon>
        <taxon>Chloroflexus</taxon>
    </lineage>
</organism>
<gene>
    <name evidence="5" type="ordered locus">Caur_1095</name>
</gene>
<feature type="transmembrane region" description="Helical" evidence="3">
    <location>
        <begin position="188"/>
        <end position="209"/>
    </location>
</feature>
<keyword evidence="3" id="KW-1133">Transmembrane helix</keyword>
<dbReference type="Pfam" id="PF00361">
    <property type="entry name" value="Proton_antipo_M"/>
    <property type="match status" value="1"/>
</dbReference>
<feature type="transmembrane region" description="Helical" evidence="3">
    <location>
        <begin position="77"/>
        <end position="97"/>
    </location>
</feature>
<evidence type="ECO:0000259" key="4">
    <source>
        <dbReference type="Pfam" id="PF00361"/>
    </source>
</evidence>
<dbReference type="KEGG" id="cau:Caur_1095"/>
<feature type="transmembrane region" description="Helical" evidence="3">
    <location>
        <begin position="221"/>
        <end position="244"/>
    </location>
</feature>
<dbReference type="GO" id="GO:0009060">
    <property type="term" value="P:aerobic respiration"/>
    <property type="evidence" value="ECO:0000318"/>
    <property type="project" value="GO_Central"/>
</dbReference>
<evidence type="ECO:0000256" key="2">
    <source>
        <dbReference type="RuleBase" id="RU000320"/>
    </source>
</evidence>
<feature type="transmembrane region" description="Helical" evidence="3">
    <location>
        <begin position="549"/>
        <end position="566"/>
    </location>
</feature>
<feature type="transmembrane region" description="Helical" evidence="3">
    <location>
        <begin position="133"/>
        <end position="151"/>
    </location>
</feature>
<dbReference type="EnsemblBacteria" id="ABY34326">
    <property type="protein sequence ID" value="ABY34326"/>
    <property type="gene ID" value="Caur_1095"/>
</dbReference>
<feature type="transmembrane region" description="Helical" evidence="3">
    <location>
        <begin position="425"/>
        <end position="444"/>
    </location>
</feature>
<reference evidence="6" key="1">
    <citation type="journal article" date="2011" name="BMC Genomics">
        <title>Complete genome sequence of the filamentous anoxygenic phototrophic bacterium Chloroflexus aurantiacus.</title>
        <authorList>
            <person name="Tang K.H."/>
            <person name="Barry K."/>
            <person name="Chertkov O."/>
            <person name="Dalin E."/>
            <person name="Han C.S."/>
            <person name="Hauser L.J."/>
            <person name="Honchak B.M."/>
            <person name="Karbach L.E."/>
            <person name="Land M.L."/>
            <person name="Lapidus A."/>
            <person name="Larimer F.W."/>
            <person name="Mikhailova N."/>
            <person name="Pitluck S."/>
            <person name="Pierson B.K."/>
            <person name="Blankenship R.E."/>
        </authorList>
    </citation>
    <scope>NUCLEOTIDE SEQUENCE [LARGE SCALE GENOMIC DNA]</scope>
    <source>
        <strain evidence="6">ATCC 29366 / DSM 635 / J-10-fl</strain>
    </source>
</reference>
<feature type="transmembrane region" description="Helical" evidence="3">
    <location>
        <begin position="384"/>
        <end position="404"/>
    </location>
</feature>
<feature type="transmembrane region" description="Helical" evidence="3">
    <location>
        <begin position="104"/>
        <end position="127"/>
    </location>
</feature>
<evidence type="ECO:0000256" key="1">
    <source>
        <dbReference type="ARBA" id="ARBA00004127"/>
    </source>
</evidence>
<accession>A9WIM6</accession>
<protein>
    <recommendedName>
        <fullName evidence="4">NADH:quinone oxidoreductase/Mrp antiporter transmembrane domain-containing protein</fullName>
    </recommendedName>
</protein>
<dbReference type="InParanoid" id="A9WIM6"/>
<sequence length="567" mass="58690">MGLIASFISLITGAVFCFGLARIGITRRLALLAALATGLAAIGVIANPLETTPAEPLSSIGALSLVLPAAPELSERAIAVMFLVGGTLGLLALAVVVPPEVEGFGALFGWLLLALTAALLSLTIPPLSFLTPLSWALAVIAAHGALIAAGVDPAPDQLPPHLIAGGLAVVAVTGLIATSAALPPDTLPPTTLVGLALFGALALAGAPPFGGARSAFTAAPALVAALMSGLTLPTIGLGFIVRFLPQIPPLPASTGFIMAAVGAFGALGAAFTALNAQSGRDLVARHGALQAGVVVCAAALNEPLAGLAAPALLLSLQLHAVAGGLVCAAIERLQGSDLLDGKQPTAQLPFIGLIWLVTTAAATGLPLTWSFWGWRWLIEAATSHHVWIIGPLMTAAVIGFAAGLPLLIRCWQGKTPVYTHWPEGMLSLPILIPLILAGFVPWLAWPLWLSWSPFAPPVMPAEPLAWPFIGTAIATGVISWFLLRKANPYQTERMPEDPAVSPTWQGMGELLQGMSELADARRLFSLLGHGIDRVSSSLHTIMIIFEQRYYLFGVMIGLLAILFLMAQ</sequence>
<dbReference type="GO" id="GO:0045271">
    <property type="term" value="C:respiratory chain complex I"/>
    <property type="evidence" value="ECO:0000318"/>
    <property type="project" value="GO_Central"/>
</dbReference>